<feature type="domain" description="AIG1-type G" evidence="4">
    <location>
        <begin position="29"/>
        <end position="232"/>
    </location>
</feature>
<keyword evidence="3" id="KW-0342">GTP-binding</keyword>
<evidence type="ECO:0000256" key="1">
    <source>
        <dbReference type="ARBA" id="ARBA00008535"/>
    </source>
</evidence>
<evidence type="ECO:0000256" key="3">
    <source>
        <dbReference type="ARBA" id="ARBA00023134"/>
    </source>
</evidence>
<dbReference type="PROSITE" id="PS51720">
    <property type="entry name" value="G_AIG1"/>
    <property type="match status" value="1"/>
</dbReference>
<evidence type="ECO:0000313" key="5">
    <source>
        <dbReference type="Ensembl" id="ENSMLUP00000018712.1"/>
    </source>
</evidence>
<keyword evidence="6" id="KW-1185">Reference proteome</keyword>
<sequence>FWKRMERLPKSRYGTKAEGSVEDNQFASSSSLRLILVGKSGCGKSATGNSILCQPVFVSRLGAQAVAGTCQLATGMWNGRNILVVDMPSIFDPRPRTKRCTSTSGTAMCSQPQGPHVLLLVTQLGRFTARDTVAVSRVKEVIGEGAMRHVVVLFTHKEDLGDMSLDEYVVKTDNHNLQILVHECENRYCGLNNQATGEEQREQLEKLMAVVENLERDNQGNYYTNDLFCNAQVPQGGDSTLVEEHRCYLATVQEHIEEQKQDLKETGSHWAFKAVHRVVHWVILCVDLTMYLSLSPSLSISISISIYLYL</sequence>
<evidence type="ECO:0000313" key="6">
    <source>
        <dbReference type="Proteomes" id="UP000001074"/>
    </source>
</evidence>
<accession>G1Q4S9</accession>
<dbReference type="HOGENOM" id="CLU_010468_1_1_1"/>
<dbReference type="eggNOG" id="ENOG502RB0C">
    <property type="taxonomic scope" value="Eukaryota"/>
</dbReference>
<comment type="similarity">
    <text evidence="1">Belongs to the TRAFAC class TrmE-Era-EngA-EngB-Septin-like GTPase superfamily. AIG1/Toc34/Toc159-like paraseptin GTPase family. IAN subfamily.</text>
</comment>
<dbReference type="Ensembl" id="ENSMLUT00000030884.1">
    <property type="protein sequence ID" value="ENSMLUP00000018712.1"/>
    <property type="gene ID" value="ENSMLUG00000029023.1"/>
</dbReference>
<dbReference type="SUPFAM" id="SSF52540">
    <property type="entry name" value="P-loop containing nucleoside triphosphate hydrolases"/>
    <property type="match status" value="1"/>
</dbReference>
<dbReference type="PANTHER" id="PTHR10903:SF69">
    <property type="entry name" value="GTPASE IMAP FAMILY MEMBER 5"/>
    <property type="match status" value="1"/>
</dbReference>
<dbReference type="OMA" id="VHECENR"/>
<dbReference type="Pfam" id="PF04548">
    <property type="entry name" value="AIG1"/>
    <property type="match status" value="1"/>
</dbReference>
<protein>
    <recommendedName>
        <fullName evidence="4">AIG1-type G domain-containing protein</fullName>
    </recommendedName>
</protein>
<dbReference type="Gene3D" id="3.40.50.300">
    <property type="entry name" value="P-loop containing nucleotide triphosphate hydrolases"/>
    <property type="match status" value="1"/>
</dbReference>
<reference evidence="5" key="2">
    <citation type="submission" date="2025-08" db="UniProtKB">
        <authorList>
            <consortium name="Ensembl"/>
        </authorList>
    </citation>
    <scope>IDENTIFICATION</scope>
</reference>
<dbReference type="AlphaFoldDB" id="G1Q4S9"/>
<organism evidence="5 6">
    <name type="scientific">Myotis lucifugus</name>
    <name type="common">Little brown bat</name>
    <dbReference type="NCBI Taxonomy" id="59463"/>
    <lineage>
        <taxon>Eukaryota</taxon>
        <taxon>Metazoa</taxon>
        <taxon>Chordata</taxon>
        <taxon>Craniata</taxon>
        <taxon>Vertebrata</taxon>
        <taxon>Euteleostomi</taxon>
        <taxon>Mammalia</taxon>
        <taxon>Eutheria</taxon>
        <taxon>Laurasiatheria</taxon>
        <taxon>Chiroptera</taxon>
        <taxon>Yangochiroptera</taxon>
        <taxon>Vespertilionidae</taxon>
        <taxon>Myotis</taxon>
    </lineage>
</organism>
<dbReference type="FunFam" id="3.40.50.300:FF:000366">
    <property type="entry name" value="GTPase, IMAP family member 2"/>
    <property type="match status" value="1"/>
</dbReference>
<reference evidence="5 6" key="1">
    <citation type="journal article" date="2011" name="Nature">
        <title>A high-resolution map of human evolutionary constraint using 29 mammals.</title>
        <authorList>
            <person name="Lindblad-Toh K."/>
            <person name="Garber M."/>
            <person name="Zuk O."/>
            <person name="Lin M.F."/>
            <person name="Parker B.J."/>
            <person name="Washietl S."/>
            <person name="Kheradpour P."/>
            <person name="Ernst J."/>
            <person name="Jordan G."/>
            <person name="Mauceli E."/>
            <person name="Ward L.D."/>
            <person name="Lowe C.B."/>
            <person name="Holloway A.K."/>
            <person name="Clamp M."/>
            <person name="Gnerre S."/>
            <person name="Alfoldi J."/>
            <person name="Beal K."/>
            <person name="Chang J."/>
            <person name="Clawson H."/>
            <person name="Cuff J."/>
            <person name="Di Palma F."/>
            <person name="Fitzgerald S."/>
            <person name="Flicek P."/>
            <person name="Guttman M."/>
            <person name="Hubisz M.J."/>
            <person name="Jaffe D.B."/>
            <person name="Jungreis I."/>
            <person name="Kent W.J."/>
            <person name="Kostka D."/>
            <person name="Lara M."/>
            <person name="Martins A.L."/>
            <person name="Massingham T."/>
            <person name="Moltke I."/>
            <person name="Raney B.J."/>
            <person name="Rasmussen M.D."/>
            <person name="Robinson J."/>
            <person name="Stark A."/>
            <person name="Vilella A.J."/>
            <person name="Wen J."/>
            <person name="Xie X."/>
            <person name="Zody M.C."/>
            <person name="Baldwin J."/>
            <person name="Bloom T."/>
            <person name="Chin C.W."/>
            <person name="Heiman D."/>
            <person name="Nicol R."/>
            <person name="Nusbaum C."/>
            <person name="Young S."/>
            <person name="Wilkinson J."/>
            <person name="Worley K.C."/>
            <person name="Kovar C.L."/>
            <person name="Muzny D.M."/>
            <person name="Gibbs R.A."/>
            <person name="Cree A."/>
            <person name="Dihn H.H."/>
            <person name="Fowler G."/>
            <person name="Jhangiani S."/>
            <person name="Joshi V."/>
            <person name="Lee S."/>
            <person name="Lewis L.R."/>
            <person name="Nazareth L.V."/>
            <person name="Okwuonu G."/>
            <person name="Santibanez J."/>
            <person name="Warren W.C."/>
            <person name="Mardis E.R."/>
            <person name="Weinstock G.M."/>
            <person name="Wilson R.K."/>
            <person name="Delehaunty K."/>
            <person name="Dooling D."/>
            <person name="Fronik C."/>
            <person name="Fulton L."/>
            <person name="Fulton B."/>
            <person name="Graves T."/>
            <person name="Minx P."/>
            <person name="Sodergren E."/>
            <person name="Birney E."/>
            <person name="Margulies E.H."/>
            <person name="Herrero J."/>
            <person name="Green E.D."/>
            <person name="Haussler D."/>
            <person name="Siepel A."/>
            <person name="Goldman N."/>
            <person name="Pollard K.S."/>
            <person name="Pedersen J.S."/>
            <person name="Lander E.S."/>
            <person name="Kellis M."/>
        </authorList>
    </citation>
    <scope>NUCLEOTIDE SEQUENCE [LARGE SCALE GENOMIC DNA]</scope>
</reference>
<dbReference type="InterPro" id="IPR006703">
    <property type="entry name" value="G_AIG1"/>
</dbReference>
<keyword evidence="2" id="KW-0547">Nucleotide-binding</keyword>
<dbReference type="PANTHER" id="PTHR10903">
    <property type="entry name" value="GTPASE, IMAP FAMILY MEMBER-RELATED"/>
    <property type="match status" value="1"/>
</dbReference>
<evidence type="ECO:0000256" key="2">
    <source>
        <dbReference type="ARBA" id="ARBA00022741"/>
    </source>
</evidence>
<name>G1Q4S9_MYOLU</name>
<dbReference type="Proteomes" id="UP000001074">
    <property type="component" value="Unassembled WGS sequence"/>
</dbReference>
<dbReference type="InParanoid" id="G1Q4S9"/>
<dbReference type="STRING" id="59463.ENSMLUP00000018712"/>
<proteinExistence type="inferred from homology"/>
<evidence type="ECO:0000259" key="4">
    <source>
        <dbReference type="PROSITE" id="PS51720"/>
    </source>
</evidence>
<reference evidence="5" key="3">
    <citation type="submission" date="2025-09" db="UniProtKB">
        <authorList>
            <consortium name="Ensembl"/>
        </authorList>
    </citation>
    <scope>IDENTIFICATION</scope>
</reference>
<dbReference type="GO" id="GO:0005525">
    <property type="term" value="F:GTP binding"/>
    <property type="evidence" value="ECO:0007669"/>
    <property type="project" value="UniProtKB-KW"/>
</dbReference>
<dbReference type="InterPro" id="IPR045058">
    <property type="entry name" value="GIMA/IAN/Toc"/>
</dbReference>
<dbReference type="EMBL" id="AAPE02031792">
    <property type="status" value="NOT_ANNOTATED_CDS"/>
    <property type="molecule type" value="Genomic_DNA"/>
</dbReference>
<dbReference type="GeneTree" id="ENSGT00940000154844"/>
<dbReference type="CDD" id="cd01852">
    <property type="entry name" value="AIG1"/>
    <property type="match status" value="1"/>
</dbReference>
<dbReference type="InterPro" id="IPR027417">
    <property type="entry name" value="P-loop_NTPase"/>
</dbReference>